<protein>
    <submittedName>
        <fullName evidence="1">Uncharacterized protein</fullName>
    </submittedName>
</protein>
<evidence type="ECO:0000313" key="2">
    <source>
        <dbReference type="Proteomes" id="UP000823775"/>
    </source>
</evidence>
<reference evidence="1 2" key="1">
    <citation type="journal article" date="2021" name="BMC Genomics">
        <title>Datura genome reveals duplications of psychoactive alkaloid biosynthetic genes and high mutation rate following tissue culture.</title>
        <authorList>
            <person name="Rajewski A."/>
            <person name="Carter-House D."/>
            <person name="Stajich J."/>
            <person name="Litt A."/>
        </authorList>
    </citation>
    <scope>NUCLEOTIDE SEQUENCE [LARGE SCALE GENOMIC DNA]</scope>
    <source>
        <strain evidence="1">AR-01</strain>
    </source>
</reference>
<evidence type="ECO:0000313" key="1">
    <source>
        <dbReference type="EMBL" id="MCD7454476.1"/>
    </source>
</evidence>
<proteinExistence type="predicted"/>
<dbReference type="EMBL" id="JACEIK010000303">
    <property type="protein sequence ID" value="MCD7454476.1"/>
    <property type="molecule type" value="Genomic_DNA"/>
</dbReference>
<comment type="caution">
    <text evidence="1">The sequence shown here is derived from an EMBL/GenBank/DDBJ whole genome shotgun (WGS) entry which is preliminary data.</text>
</comment>
<feature type="non-terminal residue" evidence="1">
    <location>
        <position position="81"/>
    </location>
</feature>
<accession>A0ABS8S5Z2</accession>
<organism evidence="1 2">
    <name type="scientific">Datura stramonium</name>
    <name type="common">Jimsonweed</name>
    <name type="synonym">Common thornapple</name>
    <dbReference type="NCBI Taxonomy" id="4076"/>
    <lineage>
        <taxon>Eukaryota</taxon>
        <taxon>Viridiplantae</taxon>
        <taxon>Streptophyta</taxon>
        <taxon>Embryophyta</taxon>
        <taxon>Tracheophyta</taxon>
        <taxon>Spermatophyta</taxon>
        <taxon>Magnoliopsida</taxon>
        <taxon>eudicotyledons</taxon>
        <taxon>Gunneridae</taxon>
        <taxon>Pentapetalae</taxon>
        <taxon>asterids</taxon>
        <taxon>lamiids</taxon>
        <taxon>Solanales</taxon>
        <taxon>Solanaceae</taxon>
        <taxon>Solanoideae</taxon>
        <taxon>Datureae</taxon>
        <taxon>Datura</taxon>
    </lineage>
</organism>
<gene>
    <name evidence="1" type="ORF">HAX54_024968</name>
</gene>
<keyword evidence="2" id="KW-1185">Reference proteome</keyword>
<name>A0ABS8S5Z2_DATST</name>
<sequence length="81" mass="8907">MSSLFLDEFGLGFVNFLFLVDVGNKCIRNSLPRRLLQLPHPVPCRMLHRAGVGDCFTPVIVLGNAGVARGIAPEEWLLMLG</sequence>
<dbReference type="Proteomes" id="UP000823775">
    <property type="component" value="Unassembled WGS sequence"/>
</dbReference>